<dbReference type="GO" id="GO:0008654">
    <property type="term" value="P:phospholipid biosynthetic process"/>
    <property type="evidence" value="ECO:0007669"/>
    <property type="project" value="InterPro"/>
</dbReference>
<dbReference type="Gene3D" id="1.20.120.1760">
    <property type="match status" value="1"/>
</dbReference>
<comment type="similarity">
    <text evidence="2">Belongs to the CDP-alcohol phosphatidyltransferase class-I family.</text>
</comment>
<evidence type="ECO:0000256" key="1">
    <source>
        <dbReference type="ARBA" id="ARBA00022679"/>
    </source>
</evidence>
<sequence length="371" mass="38296">MPWTDGIDGETGCRRGRIATVVFAGAAEANARVAGVAAAARIVRALAEAGFAEARLEFRGGGALDAAAAADVERLAGPLCVQTAPAVSEAEGLRLDGAWLVPAAALAGKATTGASGALRLAAPSAAAEILRGTGKASDGPVSRSLNRPISRWISARLLRLEWIRPVHATAGTALLALLMVAALLAGGEAGLLAGALLFHAASVFDGVDGEIARATFRTSKAGALLDSLIDEATNLLFVLGVTINLGLAGARLAVFLGLWGLGLFACGLAVIAWRAARSAGPFSFDLVKHHYRRRCTGAAPARLMRFLTIVTCRDFYALLFLVLILIGRPMAVLLIFAAAATIWILFVLAALAAPASARPRARGSPLRRVQS</sequence>
<feature type="transmembrane region" description="Helical" evidence="3">
    <location>
        <begin position="303"/>
        <end position="326"/>
    </location>
</feature>
<protein>
    <submittedName>
        <fullName evidence="4">CDP-alcohol phosphatidyltransferase family protein</fullName>
    </submittedName>
</protein>
<dbReference type="RefSeq" id="WP_135086027.1">
    <property type="nucleotide sequence ID" value="NZ_SPDV01000014.1"/>
</dbReference>
<comment type="caution">
    <text evidence="4">The sequence shown here is derived from an EMBL/GenBank/DDBJ whole genome shotgun (WGS) entry which is preliminary data.</text>
</comment>
<keyword evidence="3" id="KW-1133">Transmembrane helix</keyword>
<keyword evidence="5" id="KW-1185">Reference proteome</keyword>
<feature type="transmembrane region" description="Helical" evidence="3">
    <location>
        <begin position="332"/>
        <end position="353"/>
    </location>
</feature>
<evidence type="ECO:0000313" key="5">
    <source>
        <dbReference type="Proteomes" id="UP000298213"/>
    </source>
</evidence>
<dbReference type="InterPro" id="IPR043130">
    <property type="entry name" value="CDP-OH_PTrfase_TM_dom"/>
</dbReference>
<keyword evidence="3" id="KW-0472">Membrane</keyword>
<dbReference type="Pfam" id="PF01066">
    <property type="entry name" value="CDP-OH_P_transf"/>
    <property type="match status" value="1"/>
</dbReference>
<evidence type="ECO:0000313" key="4">
    <source>
        <dbReference type="EMBL" id="TFI58612.1"/>
    </source>
</evidence>
<dbReference type="InterPro" id="IPR048254">
    <property type="entry name" value="CDP_ALCOHOL_P_TRANSF_CS"/>
</dbReference>
<dbReference type="OrthoDB" id="9767918at2"/>
<dbReference type="PROSITE" id="PS00379">
    <property type="entry name" value="CDP_ALCOHOL_P_TRANSF"/>
    <property type="match status" value="1"/>
</dbReference>
<reference evidence="4 5" key="1">
    <citation type="submission" date="2019-03" db="EMBL/GenBank/DDBJ databases">
        <title>Genome sequence of Sphingomonas sp. 17J27-24.</title>
        <authorList>
            <person name="Kim M."/>
            <person name="Maeng S."/>
            <person name="Sathiyaraj S."/>
        </authorList>
    </citation>
    <scope>NUCLEOTIDE SEQUENCE [LARGE SCALE GENOMIC DNA]</scope>
    <source>
        <strain evidence="4 5">17J27-24</strain>
    </source>
</reference>
<name>A0A4Y8ZTI7_9SPHN</name>
<evidence type="ECO:0000256" key="3">
    <source>
        <dbReference type="SAM" id="Phobius"/>
    </source>
</evidence>
<dbReference type="Proteomes" id="UP000298213">
    <property type="component" value="Unassembled WGS sequence"/>
</dbReference>
<keyword evidence="1 2" id="KW-0808">Transferase</keyword>
<dbReference type="GO" id="GO:0016780">
    <property type="term" value="F:phosphotransferase activity, for other substituted phosphate groups"/>
    <property type="evidence" value="ECO:0007669"/>
    <property type="project" value="InterPro"/>
</dbReference>
<dbReference type="EMBL" id="SPDV01000014">
    <property type="protein sequence ID" value="TFI58612.1"/>
    <property type="molecule type" value="Genomic_DNA"/>
</dbReference>
<keyword evidence="3" id="KW-0812">Transmembrane</keyword>
<feature type="transmembrane region" description="Helical" evidence="3">
    <location>
        <begin position="253"/>
        <end position="273"/>
    </location>
</feature>
<dbReference type="GO" id="GO:0016020">
    <property type="term" value="C:membrane"/>
    <property type="evidence" value="ECO:0007669"/>
    <property type="project" value="InterPro"/>
</dbReference>
<evidence type="ECO:0000256" key="2">
    <source>
        <dbReference type="RuleBase" id="RU003750"/>
    </source>
</evidence>
<gene>
    <name evidence="4" type="ORF">E2493_09330</name>
</gene>
<proteinExistence type="inferred from homology"/>
<organism evidence="4 5">
    <name type="scientific">Sphingomonas parva</name>
    <dbReference type="NCBI Taxonomy" id="2555898"/>
    <lineage>
        <taxon>Bacteria</taxon>
        <taxon>Pseudomonadati</taxon>
        <taxon>Pseudomonadota</taxon>
        <taxon>Alphaproteobacteria</taxon>
        <taxon>Sphingomonadales</taxon>
        <taxon>Sphingomonadaceae</taxon>
        <taxon>Sphingomonas</taxon>
    </lineage>
</organism>
<accession>A0A4Y8ZTI7</accession>
<dbReference type="InterPro" id="IPR000462">
    <property type="entry name" value="CDP-OH_P_trans"/>
</dbReference>
<dbReference type="AlphaFoldDB" id="A0A4Y8ZTI7"/>
<feature type="transmembrane region" description="Helical" evidence="3">
    <location>
        <begin position="166"/>
        <end position="185"/>
    </location>
</feature>